<evidence type="ECO:0000313" key="3">
    <source>
        <dbReference type="EMBL" id="RUL87676.1"/>
    </source>
</evidence>
<organism evidence="3 4">
    <name type="scientific">Tautonia sociabilis</name>
    <dbReference type="NCBI Taxonomy" id="2080755"/>
    <lineage>
        <taxon>Bacteria</taxon>
        <taxon>Pseudomonadati</taxon>
        <taxon>Planctomycetota</taxon>
        <taxon>Planctomycetia</taxon>
        <taxon>Isosphaerales</taxon>
        <taxon>Isosphaeraceae</taxon>
        <taxon>Tautonia</taxon>
    </lineage>
</organism>
<evidence type="ECO:0000256" key="2">
    <source>
        <dbReference type="SAM" id="Phobius"/>
    </source>
</evidence>
<reference evidence="3 4" key="1">
    <citation type="submission" date="2018-12" db="EMBL/GenBank/DDBJ databases">
        <authorList>
            <person name="Toschakov S.V."/>
        </authorList>
    </citation>
    <scope>NUCLEOTIDE SEQUENCE [LARGE SCALE GENOMIC DNA]</scope>
    <source>
        <strain evidence="3 4">GM2012</strain>
    </source>
</reference>
<feature type="transmembrane region" description="Helical" evidence="2">
    <location>
        <begin position="125"/>
        <end position="144"/>
    </location>
</feature>
<dbReference type="AlphaFoldDB" id="A0A432MKL4"/>
<sequence>MTRPPPILPDDDNPFSPPRADLRPAPRGESPMGSVAASAWKAGDQFVMGRAADLSTHCARCGRPASSRLRLELIAEGKRMLWVGLCSRHRRNRSIVRRLLAPTLLSFVFGAGWFVVIALKTMSLPWTLGIGSMAFVLLVLLLLVGERPLVTVEGIEAATSPGPFVRLGGLHPRVLEGLEEWPGPARPAG</sequence>
<keyword evidence="4" id="KW-1185">Reference proteome</keyword>
<dbReference type="RefSeq" id="WP_126725386.1">
    <property type="nucleotide sequence ID" value="NZ_RYZH01000018.1"/>
</dbReference>
<feature type="region of interest" description="Disordered" evidence="1">
    <location>
        <begin position="1"/>
        <end position="33"/>
    </location>
</feature>
<name>A0A432MKL4_9BACT</name>
<dbReference type="Proteomes" id="UP000280296">
    <property type="component" value="Unassembled WGS sequence"/>
</dbReference>
<keyword evidence="2" id="KW-0472">Membrane</keyword>
<protein>
    <submittedName>
        <fullName evidence="3">Uncharacterized protein</fullName>
    </submittedName>
</protein>
<keyword evidence="2" id="KW-0812">Transmembrane</keyword>
<keyword evidence="2" id="KW-1133">Transmembrane helix</keyword>
<comment type="caution">
    <text evidence="3">The sequence shown here is derived from an EMBL/GenBank/DDBJ whole genome shotgun (WGS) entry which is preliminary data.</text>
</comment>
<accession>A0A432MKL4</accession>
<reference evidence="3 4" key="2">
    <citation type="submission" date="2019-01" db="EMBL/GenBank/DDBJ databases">
        <title>Tautonia sociabilis, a novel thermotolerant planctomycete of Isosphaeraceae family, isolated from a 4000 m deep subterranean habitat.</title>
        <authorList>
            <person name="Kovaleva O.L."/>
            <person name="Elcheninov A.G."/>
            <person name="Van Heerden E."/>
            <person name="Toshchakov S.V."/>
            <person name="Novikov A."/>
            <person name="Bonch-Osmolovskaya E.A."/>
            <person name="Kublanov I.V."/>
        </authorList>
    </citation>
    <scope>NUCLEOTIDE SEQUENCE [LARGE SCALE GENOMIC DNA]</scope>
    <source>
        <strain evidence="3 4">GM2012</strain>
    </source>
</reference>
<gene>
    <name evidence="3" type="ORF">TsocGM_10830</name>
</gene>
<evidence type="ECO:0000256" key="1">
    <source>
        <dbReference type="SAM" id="MobiDB-lite"/>
    </source>
</evidence>
<evidence type="ECO:0000313" key="4">
    <source>
        <dbReference type="Proteomes" id="UP000280296"/>
    </source>
</evidence>
<proteinExistence type="predicted"/>
<dbReference type="EMBL" id="RYZH01000018">
    <property type="protein sequence ID" value="RUL87676.1"/>
    <property type="molecule type" value="Genomic_DNA"/>
</dbReference>
<feature type="transmembrane region" description="Helical" evidence="2">
    <location>
        <begin position="99"/>
        <end position="119"/>
    </location>
</feature>